<reference evidence="1" key="1">
    <citation type="submission" date="2022-04" db="EMBL/GenBank/DDBJ databases">
        <title>A functionally conserved STORR gene fusion in Papaver species that diverged 16.8 million years ago.</title>
        <authorList>
            <person name="Catania T."/>
        </authorList>
    </citation>
    <scope>NUCLEOTIDE SEQUENCE</scope>
    <source>
        <strain evidence="1">S-188037</strain>
    </source>
</reference>
<evidence type="ECO:0000313" key="1">
    <source>
        <dbReference type="EMBL" id="KAI3913124.1"/>
    </source>
</evidence>
<dbReference type="Proteomes" id="UP001202328">
    <property type="component" value="Unassembled WGS sequence"/>
</dbReference>
<organism evidence="1 2">
    <name type="scientific">Papaver atlanticum</name>
    <dbReference type="NCBI Taxonomy" id="357466"/>
    <lineage>
        <taxon>Eukaryota</taxon>
        <taxon>Viridiplantae</taxon>
        <taxon>Streptophyta</taxon>
        <taxon>Embryophyta</taxon>
        <taxon>Tracheophyta</taxon>
        <taxon>Spermatophyta</taxon>
        <taxon>Magnoliopsida</taxon>
        <taxon>Ranunculales</taxon>
        <taxon>Papaveraceae</taxon>
        <taxon>Papaveroideae</taxon>
        <taxon>Papaver</taxon>
    </lineage>
</organism>
<proteinExistence type="predicted"/>
<accession>A0AAD4SL86</accession>
<sequence>IYERLTSTSSHAIDIAREKQYSSLLSIGIGADGRMIAWTSLAQHRHAEENLGLVLIGANGRMIAWISLARHRNNTNTLSLVQNKHSVLTFMVVAQVWDLSGIVSSWNYLRSWCNTYLSALHKDSTS</sequence>
<dbReference type="AlphaFoldDB" id="A0AAD4SL86"/>
<feature type="non-terminal residue" evidence="1">
    <location>
        <position position="126"/>
    </location>
</feature>
<comment type="caution">
    <text evidence="1">The sequence shown here is derived from an EMBL/GenBank/DDBJ whole genome shotgun (WGS) entry which is preliminary data.</text>
</comment>
<dbReference type="EMBL" id="JAJJMB010009541">
    <property type="protein sequence ID" value="KAI3913124.1"/>
    <property type="molecule type" value="Genomic_DNA"/>
</dbReference>
<keyword evidence="2" id="KW-1185">Reference proteome</keyword>
<gene>
    <name evidence="1" type="ORF">MKW98_007140</name>
</gene>
<protein>
    <submittedName>
        <fullName evidence="1">Uncharacterized protein</fullName>
    </submittedName>
</protein>
<name>A0AAD4SL86_9MAGN</name>
<evidence type="ECO:0000313" key="2">
    <source>
        <dbReference type="Proteomes" id="UP001202328"/>
    </source>
</evidence>